<dbReference type="Gramene" id="rna39508">
    <property type="protein sequence ID" value="RHN45265.1"/>
    <property type="gene ID" value="gene39508"/>
</dbReference>
<proteinExistence type="predicted"/>
<dbReference type="EMBL" id="PSQE01000007">
    <property type="protein sequence ID" value="RHN45265.1"/>
    <property type="molecule type" value="Genomic_DNA"/>
</dbReference>
<name>A0A396H2B7_MEDTR</name>
<dbReference type="Proteomes" id="UP000265566">
    <property type="component" value="Chromosome 7"/>
</dbReference>
<organism evidence="1 2">
    <name type="scientific">Medicago truncatula</name>
    <name type="common">Barrel medic</name>
    <name type="synonym">Medicago tribuloides</name>
    <dbReference type="NCBI Taxonomy" id="3880"/>
    <lineage>
        <taxon>Eukaryota</taxon>
        <taxon>Viridiplantae</taxon>
        <taxon>Streptophyta</taxon>
        <taxon>Embryophyta</taxon>
        <taxon>Tracheophyta</taxon>
        <taxon>Spermatophyta</taxon>
        <taxon>Magnoliopsida</taxon>
        <taxon>eudicotyledons</taxon>
        <taxon>Gunneridae</taxon>
        <taxon>Pentapetalae</taxon>
        <taxon>rosids</taxon>
        <taxon>fabids</taxon>
        <taxon>Fabales</taxon>
        <taxon>Fabaceae</taxon>
        <taxon>Papilionoideae</taxon>
        <taxon>50 kb inversion clade</taxon>
        <taxon>NPAAA clade</taxon>
        <taxon>Hologalegina</taxon>
        <taxon>IRL clade</taxon>
        <taxon>Trifolieae</taxon>
        <taxon>Medicago</taxon>
    </lineage>
</organism>
<protein>
    <submittedName>
        <fullName evidence="1">Uncharacterized protein</fullName>
    </submittedName>
</protein>
<reference evidence="2" key="1">
    <citation type="journal article" date="2018" name="Nat. Plants">
        <title>Whole-genome landscape of Medicago truncatula symbiotic genes.</title>
        <authorList>
            <person name="Pecrix Y."/>
            <person name="Staton S.E."/>
            <person name="Sallet E."/>
            <person name="Lelandais-Briere C."/>
            <person name="Moreau S."/>
            <person name="Carrere S."/>
            <person name="Blein T."/>
            <person name="Jardinaud M.F."/>
            <person name="Latrasse D."/>
            <person name="Zouine M."/>
            <person name="Zahm M."/>
            <person name="Kreplak J."/>
            <person name="Mayjonade B."/>
            <person name="Satge C."/>
            <person name="Perez M."/>
            <person name="Cauet S."/>
            <person name="Marande W."/>
            <person name="Chantry-Darmon C."/>
            <person name="Lopez-Roques C."/>
            <person name="Bouchez O."/>
            <person name="Berard A."/>
            <person name="Debelle F."/>
            <person name="Munos S."/>
            <person name="Bendahmane A."/>
            <person name="Berges H."/>
            <person name="Niebel A."/>
            <person name="Buitink J."/>
            <person name="Frugier F."/>
            <person name="Benhamed M."/>
            <person name="Crespi M."/>
            <person name="Gouzy J."/>
            <person name="Gamas P."/>
        </authorList>
    </citation>
    <scope>NUCLEOTIDE SEQUENCE [LARGE SCALE GENOMIC DNA]</scope>
    <source>
        <strain evidence="2">cv. Jemalong A17</strain>
    </source>
</reference>
<accession>A0A396H2B7</accession>
<comment type="caution">
    <text evidence="1">The sequence shown here is derived from an EMBL/GenBank/DDBJ whole genome shotgun (WGS) entry which is preliminary data.</text>
</comment>
<sequence>MRMLQVCSSNFIASLVHNRLTDLLHFLLYVSFKNCRRRRY</sequence>
<gene>
    <name evidence="1" type="ORF">MtrunA17_Chr7g0228571</name>
</gene>
<evidence type="ECO:0000313" key="1">
    <source>
        <dbReference type="EMBL" id="RHN45265.1"/>
    </source>
</evidence>
<evidence type="ECO:0000313" key="2">
    <source>
        <dbReference type="Proteomes" id="UP000265566"/>
    </source>
</evidence>
<dbReference type="AlphaFoldDB" id="A0A396H2B7"/>